<accession>A0A6J6FDC0</accession>
<proteinExistence type="predicted"/>
<evidence type="ECO:0000313" key="1">
    <source>
        <dbReference type="EMBL" id="CAB4586610.1"/>
    </source>
</evidence>
<name>A0A6J6FDC0_9ZZZZ</name>
<gene>
    <name evidence="1" type="ORF">UFOPK1722_01395</name>
</gene>
<reference evidence="1" key="1">
    <citation type="submission" date="2020-05" db="EMBL/GenBank/DDBJ databases">
        <authorList>
            <person name="Chiriac C."/>
            <person name="Salcher M."/>
            <person name="Ghai R."/>
            <person name="Kavagutti S V."/>
        </authorList>
    </citation>
    <scope>NUCLEOTIDE SEQUENCE</scope>
</reference>
<protein>
    <submittedName>
        <fullName evidence="1">Unannotated protein</fullName>
    </submittedName>
</protein>
<dbReference type="EMBL" id="CAEZTS010000135">
    <property type="protein sequence ID" value="CAB4586610.1"/>
    <property type="molecule type" value="Genomic_DNA"/>
</dbReference>
<organism evidence="1">
    <name type="scientific">freshwater metagenome</name>
    <dbReference type="NCBI Taxonomy" id="449393"/>
    <lineage>
        <taxon>unclassified sequences</taxon>
        <taxon>metagenomes</taxon>
        <taxon>ecological metagenomes</taxon>
    </lineage>
</organism>
<dbReference type="AlphaFoldDB" id="A0A6J6FDC0"/>
<sequence>MCTKYQVSYANFWRIDFSEVMVTTPMSAAPTVASAM</sequence>